<evidence type="ECO:0000313" key="12">
    <source>
        <dbReference type="Proteomes" id="UP001321748"/>
    </source>
</evidence>
<keyword evidence="4 10" id="KW-1133">Transmembrane helix</keyword>
<gene>
    <name evidence="10" type="primary">fluC</name>
    <name evidence="10" type="synonym">crcB</name>
    <name evidence="11" type="ORF">KIMH_05510</name>
</gene>
<reference evidence="11 12" key="1">
    <citation type="journal article" date="2023" name="Microbiol. Spectr.">
        <title>Symbiosis of Carpenter Bees with Uncharacterized Lactic Acid Bacteria Showing NAD Auxotrophy.</title>
        <authorList>
            <person name="Kawasaki S."/>
            <person name="Ozawa K."/>
            <person name="Mori T."/>
            <person name="Yamamoto A."/>
            <person name="Ito M."/>
            <person name="Ohkuma M."/>
            <person name="Sakamoto M."/>
            <person name="Matsutani M."/>
        </authorList>
    </citation>
    <scope>NUCLEOTIDE SEQUENCE [LARGE SCALE GENOMIC DNA]</scope>
    <source>
        <strain evidence="11 12">KimH</strain>
    </source>
</reference>
<evidence type="ECO:0000256" key="7">
    <source>
        <dbReference type="ARBA" id="ARBA00035120"/>
    </source>
</evidence>
<keyword evidence="10" id="KW-0479">Metal-binding</keyword>
<comment type="activity regulation">
    <text evidence="10">Na(+) is not transported, but it plays an essential structural role and its presence is essential for fluoride channel function.</text>
</comment>
<dbReference type="RefSeq" id="WP_317643447.1">
    <property type="nucleotide sequence ID" value="NZ_AP026800.1"/>
</dbReference>
<keyword evidence="12" id="KW-1185">Reference proteome</keyword>
<dbReference type="InterPro" id="IPR003691">
    <property type="entry name" value="FluC"/>
</dbReference>
<evidence type="ECO:0000256" key="2">
    <source>
        <dbReference type="ARBA" id="ARBA00022475"/>
    </source>
</evidence>
<feature type="transmembrane region" description="Helical" evidence="10">
    <location>
        <begin position="113"/>
        <end position="135"/>
    </location>
</feature>
<evidence type="ECO:0000256" key="9">
    <source>
        <dbReference type="ARBA" id="ARBA00049940"/>
    </source>
</evidence>
<comment type="function">
    <text evidence="9 10">Fluoride-specific ion channel. Important for reducing fluoride concentration in the cell, thus reducing its toxicity.</text>
</comment>
<comment type="similarity">
    <text evidence="7 10">Belongs to the fluoride channel Fluc/FEX (TC 1.A.43) family.</text>
</comment>
<evidence type="ECO:0000256" key="5">
    <source>
        <dbReference type="ARBA" id="ARBA00023136"/>
    </source>
</evidence>
<evidence type="ECO:0000256" key="4">
    <source>
        <dbReference type="ARBA" id="ARBA00022989"/>
    </source>
</evidence>
<keyword evidence="10" id="KW-0813">Transport</keyword>
<sequence>MLNPSHPDSDSPSFDFPLLIVVIAGGALGTGLRYLLTALPNFSWYFYTGTFIANILACSALGLLTGYLSIAAWIPQRRREYMGRGLGMGLCGGLSTLSALMVEVITTARDERLWSALIYLVGSFAACIFLAWFGTRCGRRLAKLRGGRQ</sequence>
<feature type="transmembrane region" description="Helical" evidence="10">
    <location>
        <begin position="44"/>
        <end position="74"/>
    </location>
</feature>
<accession>A0ABM8BC16</accession>
<evidence type="ECO:0000313" key="11">
    <source>
        <dbReference type="EMBL" id="BDR54440.1"/>
    </source>
</evidence>
<keyword evidence="6 10" id="KW-0407">Ion channel</keyword>
<name>A0ABM8BC16_9BIFI</name>
<feature type="transmembrane region" description="Helical" evidence="10">
    <location>
        <begin position="12"/>
        <end position="32"/>
    </location>
</feature>
<organism evidence="11 12">
    <name type="scientific">Bombiscardovia apis</name>
    <dbReference type="NCBI Taxonomy" id="2932182"/>
    <lineage>
        <taxon>Bacteria</taxon>
        <taxon>Bacillati</taxon>
        <taxon>Actinomycetota</taxon>
        <taxon>Actinomycetes</taxon>
        <taxon>Bifidobacteriales</taxon>
        <taxon>Bifidobacteriaceae</taxon>
        <taxon>Bombiscardovia</taxon>
    </lineage>
</organism>
<evidence type="ECO:0000256" key="8">
    <source>
        <dbReference type="ARBA" id="ARBA00035585"/>
    </source>
</evidence>
<protein>
    <recommendedName>
        <fullName evidence="10">Fluoride-specific ion channel FluC</fullName>
    </recommendedName>
</protein>
<keyword evidence="3 10" id="KW-0812">Transmembrane</keyword>
<dbReference type="PANTHER" id="PTHR28259">
    <property type="entry name" value="FLUORIDE EXPORT PROTEIN 1-RELATED"/>
    <property type="match status" value="1"/>
</dbReference>
<proteinExistence type="inferred from homology"/>
<comment type="catalytic activity">
    <reaction evidence="8">
        <text>fluoride(in) = fluoride(out)</text>
        <dbReference type="Rhea" id="RHEA:76159"/>
        <dbReference type="ChEBI" id="CHEBI:17051"/>
    </reaction>
    <physiologicalReaction direction="left-to-right" evidence="8">
        <dbReference type="Rhea" id="RHEA:76160"/>
    </physiologicalReaction>
</comment>
<comment type="subcellular location">
    <subcellularLocation>
        <location evidence="1 10">Cell membrane</location>
        <topology evidence="1 10">Multi-pass membrane protein</topology>
    </subcellularLocation>
</comment>
<feature type="transmembrane region" description="Helical" evidence="10">
    <location>
        <begin position="86"/>
        <end position="107"/>
    </location>
</feature>
<feature type="binding site" evidence="10">
    <location>
        <position position="95"/>
    </location>
    <ligand>
        <name>Na(+)</name>
        <dbReference type="ChEBI" id="CHEBI:29101"/>
        <note>structural</note>
    </ligand>
</feature>
<dbReference type="PANTHER" id="PTHR28259:SF1">
    <property type="entry name" value="FLUORIDE EXPORT PROTEIN 1-RELATED"/>
    <property type="match status" value="1"/>
</dbReference>
<evidence type="ECO:0000256" key="1">
    <source>
        <dbReference type="ARBA" id="ARBA00004651"/>
    </source>
</evidence>
<feature type="binding site" evidence="10">
    <location>
        <position position="92"/>
    </location>
    <ligand>
        <name>Na(+)</name>
        <dbReference type="ChEBI" id="CHEBI:29101"/>
        <note>structural</note>
    </ligand>
</feature>
<keyword evidence="10" id="KW-0406">Ion transport</keyword>
<evidence type="ECO:0000256" key="3">
    <source>
        <dbReference type="ARBA" id="ARBA00022692"/>
    </source>
</evidence>
<dbReference type="EMBL" id="AP026800">
    <property type="protein sequence ID" value="BDR54440.1"/>
    <property type="molecule type" value="Genomic_DNA"/>
</dbReference>
<evidence type="ECO:0000256" key="6">
    <source>
        <dbReference type="ARBA" id="ARBA00023303"/>
    </source>
</evidence>
<dbReference type="Pfam" id="PF02537">
    <property type="entry name" value="CRCB"/>
    <property type="match status" value="1"/>
</dbReference>
<keyword evidence="5 10" id="KW-0472">Membrane</keyword>
<keyword evidence="2 10" id="KW-1003">Cell membrane</keyword>
<dbReference type="Proteomes" id="UP001321748">
    <property type="component" value="Chromosome"/>
</dbReference>
<dbReference type="HAMAP" id="MF_00454">
    <property type="entry name" value="FluC"/>
    <property type="match status" value="1"/>
</dbReference>
<evidence type="ECO:0000256" key="10">
    <source>
        <dbReference type="HAMAP-Rule" id="MF_00454"/>
    </source>
</evidence>
<keyword evidence="10" id="KW-0915">Sodium</keyword>